<dbReference type="OrthoDB" id="9814383at2"/>
<protein>
    <submittedName>
        <fullName evidence="4">Peptidase family M1</fullName>
    </submittedName>
</protein>
<dbReference type="GO" id="GO:0008270">
    <property type="term" value="F:zinc ion binding"/>
    <property type="evidence" value="ECO:0007669"/>
    <property type="project" value="InterPro"/>
</dbReference>
<evidence type="ECO:0000259" key="3">
    <source>
        <dbReference type="Pfam" id="PF01433"/>
    </source>
</evidence>
<dbReference type="Proteomes" id="UP000184418">
    <property type="component" value="Unassembled WGS sequence"/>
</dbReference>
<feature type="region of interest" description="Disordered" evidence="1">
    <location>
        <begin position="753"/>
        <end position="785"/>
    </location>
</feature>
<dbReference type="STRING" id="1121955.SAMN02745146_2475"/>
<feature type="signal peptide" evidence="2">
    <location>
        <begin position="1"/>
        <end position="21"/>
    </location>
</feature>
<dbReference type="GO" id="GO:0005615">
    <property type="term" value="C:extracellular space"/>
    <property type="evidence" value="ECO:0007669"/>
    <property type="project" value="TreeGrafter"/>
</dbReference>
<keyword evidence="2" id="KW-0732">Signal</keyword>
<dbReference type="Gene3D" id="1.10.390.10">
    <property type="entry name" value="Neutral Protease Domain 2"/>
    <property type="match status" value="1"/>
</dbReference>
<sequence length="785" mass="89297">MLKHLLLAAGLVGMAAAPLRAQTTNSGTDKFAQLGTTLPTPNSYRTASGAPGSDYWQQRADYNIRVKLDDEKQAITGSEDITYTNLSPDVLTYLWVQLDQNILDKNSITTATKVNSLQEKMTFQALDFLMNSDFDGGFKIEKVSMKGGKALPYVVNHTMMRIDLPTPLRPKQAVTFSIAWHYNINDQLKINQRSGYEFFPDDKNYLYEIAQFYPRMAVYSDNQGWQHKQFLGTGEFTLPFGDYRVSITAPADHIVGATGTLQNPDQVLTATQRKRLAQADGANKPVLIVTQQEAEQAEKSRAKGTKTWTYAAKNVRDFAWASSRKFIWDAMGIKQSGVPVLCMSYYPKEGNPLWGKYSTEVVAHTIKTYSKFTIPYAYPVAISVHGPVGGMEYPMLCFNGGRPEKDGTYSADRKYGMISVIIHEVGHNFFPMIINSDERQWSWMDEGLNTFVQYLTEQEWERGYPSQRGEPKNIVDYMKTDKSLQTPIMTNSESVLQFGPNAYSKPATGLNILRETILGRQLFDHAFKTYAQRWAYKHPEPADFFRTMEDASGTDLDWFWRGWFYTTDRSDLSIEGMKWYSVDSKNPEIENARKREMLNAEPKTLSQQRNLQDIQKTLVDVKPDLKDFYNTYDPTATTDADKARYQQYVSKLTPTQQQRLKAGLNFYEMNLRNVGGLVMPVVVQMTYADGKQEVVNIPAEIWRKNNERVTKVFITEQPVVSFVLDPYLETADTDLSNNAYPQRPAPSRFELFERQQQPQPNPMQQQSAVQKQEQKSGSSVGGGTN</sequence>
<dbReference type="SUPFAM" id="SSF55486">
    <property type="entry name" value="Metalloproteases ('zincins'), catalytic domain"/>
    <property type="match status" value="1"/>
</dbReference>
<evidence type="ECO:0000313" key="4">
    <source>
        <dbReference type="EMBL" id="SHJ15805.1"/>
    </source>
</evidence>
<dbReference type="RefSeq" id="WP_073109588.1">
    <property type="nucleotide sequence ID" value="NZ_FQYN01000004.1"/>
</dbReference>
<dbReference type="GO" id="GO:0042277">
    <property type="term" value="F:peptide binding"/>
    <property type="evidence" value="ECO:0007669"/>
    <property type="project" value="TreeGrafter"/>
</dbReference>
<feature type="chain" id="PRO_5013246194" evidence="2">
    <location>
        <begin position="22"/>
        <end position="785"/>
    </location>
</feature>
<dbReference type="PANTHER" id="PTHR11533">
    <property type="entry name" value="PROTEASE M1 ZINC METALLOPROTEASE"/>
    <property type="match status" value="1"/>
</dbReference>
<evidence type="ECO:0000256" key="1">
    <source>
        <dbReference type="SAM" id="MobiDB-lite"/>
    </source>
</evidence>
<feature type="compositionally biased region" description="Low complexity" evidence="1">
    <location>
        <begin position="755"/>
        <end position="771"/>
    </location>
</feature>
<dbReference type="AlphaFoldDB" id="A0A1M6H0V7"/>
<organism evidence="4 5">
    <name type="scientific">Hymenobacter daecheongensis DSM 21074</name>
    <dbReference type="NCBI Taxonomy" id="1121955"/>
    <lineage>
        <taxon>Bacteria</taxon>
        <taxon>Pseudomonadati</taxon>
        <taxon>Bacteroidota</taxon>
        <taxon>Cytophagia</taxon>
        <taxon>Cytophagales</taxon>
        <taxon>Hymenobacteraceae</taxon>
        <taxon>Hymenobacter</taxon>
    </lineage>
</organism>
<dbReference type="GO" id="GO:0070006">
    <property type="term" value="F:metalloaminopeptidase activity"/>
    <property type="evidence" value="ECO:0007669"/>
    <property type="project" value="TreeGrafter"/>
</dbReference>
<dbReference type="InterPro" id="IPR014782">
    <property type="entry name" value="Peptidase_M1_dom"/>
</dbReference>
<reference evidence="4 5" key="1">
    <citation type="submission" date="2016-11" db="EMBL/GenBank/DDBJ databases">
        <authorList>
            <person name="Jaros S."/>
            <person name="Januszkiewicz K."/>
            <person name="Wedrychowicz H."/>
        </authorList>
    </citation>
    <scope>NUCLEOTIDE SEQUENCE [LARGE SCALE GENOMIC DNA]</scope>
    <source>
        <strain evidence="4 5">DSM 21074</strain>
    </source>
</reference>
<dbReference type="InterPro" id="IPR027268">
    <property type="entry name" value="Peptidase_M4/M1_CTD_sf"/>
</dbReference>
<dbReference type="GO" id="GO:0016020">
    <property type="term" value="C:membrane"/>
    <property type="evidence" value="ECO:0007669"/>
    <property type="project" value="TreeGrafter"/>
</dbReference>
<evidence type="ECO:0000256" key="2">
    <source>
        <dbReference type="SAM" id="SignalP"/>
    </source>
</evidence>
<dbReference type="CDD" id="cd09604">
    <property type="entry name" value="M1_APN_like"/>
    <property type="match status" value="1"/>
</dbReference>
<feature type="domain" description="Peptidase M1 membrane alanine aminopeptidase" evidence="3">
    <location>
        <begin position="357"/>
        <end position="563"/>
    </location>
</feature>
<dbReference type="PANTHER" id="PTHR11533:SF174">
    <property type="entry name" value="PUROMYCIN-SENSITIVE AMINOPEPTIDASE-RELATED"/>
    <property type="match status" value="1"/>
</dbReference>
<gene>
    <name evidence="4" type="ORF">SAMN02745146_2475</name>
</gene>
<name>A0A1M6H0V7_9BACT</name>
<dbReference type="GO" id="GO:0005737">
    <property type="term" value="C:cytoplasm"/>
    <property type="evidence" value="ECO:0007669"/>
    <property type="project" value="TreeGrafter"/>
</dbReference>
<proteinExistence type="predicted"/>
<dbReference type="Pfam" id="PF01433">
    <property type="entry name" value="Peptidase_M1"/>
    <property type="match status" value="1"/>
</dbReference>
<dbReference type="GO" id="GO:0043171">
    <property type="term" value="P:peptide catabolic process"/>
    <property type="evidence" value="ECO:0007669"/>
    <property type="project" value="TreeGrafter"/>
</dbReference>
<dbReference type="InterPro" id="IPR050344">
    <property type="entry name" value="Peptidase_M1_aminopeptidases"/>
</dbReference>
<keyword evidence="5" id="KW-1185">Reference proteome</keyword>
<dbReference type="EMBL" id="FQYN01000004">
    <property type="protein sequence ID" value="SHJ15805.1"/>
    <property type="molecule type" value="Genomic_DNA"/>
</dbReference>
<evidence type="ECO:0000313" key="5">
    <source>
        <dbReference type="Proteomes" id="UP000184418"/>
    </source>
</evidence>
<accession>A0A1M6H0V7</accession>